<dbReference type="InterPro" id="IPR023090">
    <property type="entry name" value="UPF0702_alpha/beta_dom_sf"/>
</dbReference>
<dbReference type="Gene3D" id="3.30.240.20">
    <property type="entry name" value="bsu07140 like domains"/>
    <property type="match status" value="1"/>
</dbReference>
<dbReference type="GO" id="GO:0005886">
    <property type="term" value="C:plasma membrane"/>
    <property type="evidence" value="ECO:0007669"/>
    <property type="project" value="UniProtKB-SubCell"/>
</dbReference>
<evidence type="ECO:0000256" key="4">
    <source>
        <dbReference type="ARBA" id="ARBA00022692"/>
    </source>
</evidence>
<keyword evidence="6 7" id="KW-0472">Membrane</keyword>
<dbReference type="PANTHER" id="PTHR34582">
    <property type="entry name" value="UPF0702 TRANSMEMBRANE PROTEIN YCAP"/>
    <property type="match status" value="1"/>
</dbReference>
<reference evidence="9 10" key="1">
    <citation type="submission" date="2016-10" db="EMBL/GenBank/DDBJ databases">
        <title>Comparative genomics of Bacillus thuringiensis reveals a path to pathogens against multiple invertebrate hosts.</title>
        <authorList>
            <person name="Zheng J."/>
            <person name="Gao Q."/>
            <person name="Liu H."/>
            <person name="Peng D."/>
            <person name="Ruan L."/>
            <person name="Sun M."/>
        </authorList>
    </citation>
    <scope>NUCLEOTIDE SEQUENCE [LARGE SCALE GENOMIC DNA]</scope>
    <source>
        <strain evidence="9">BGSC 4M3</strain>
    </source>
</reference>
<comment type="subcellular location">
    <subcellularLocation>
        <location evidence="1">Cell membrane</location>
        <topology evidence="1">Multi-pass membrane protein</topology>
    </subcellularLocation>
</comment>
<evidence type="ECO:0000256" key="7">
    <source>
        <dbReference type="SAM" id="Phobius"/>
    </source>
</evidence>
<name>A0A9X6G248_BACUD</name>
<dbReference type="PANTHER" id="PTHR34582:SF2">
    <property type="entry name" value="UPF0702 TRANSMEMBRANE PROTEIN YDFR"/>
    <property type="match status" value="1"/>
</dbReference>
<evidence type="ECO:0000256" key="5">
    <source>
        <dbReference type="ARBA" id="ARBA00022989"/>
    </source>
</evidence>
<feature type="domain" description="YetF C-terminal" evidence="8">
    <location>
        <begin position="48"/>
        <end position="90"/>
    </location>
</feature>
<dbReference type="Proteomes" id="UP000195217">
    <property type="component" value="Unassembled WGS sequence"/>
</dbReference>
<dbReference type="Pfam" id="PF04239">
    <property type="entry name" value="DUF421"/>
    <property type="match status" value="1"/>
</dbReference>
<keyword evidence="4 7" id="KW-0812">Transmembrane</keyword>
<keyword evidence="3" id="KW-1003">Cell membrane</keyword>
<protein>
    <recommendedName>
        <fullName evidence="8">YetF C-terminal domain-containing protein</fullName>
    </recommendedName>
</protein>
<accession>A0A9X6G248</accession>
<dbReference type="InterPro" id="IPR007353">
    <property type="entry name" value="DUF421"/>
</dbReference>
<keyword evidence="5 7" id="KW-1133">Transmembrane helix</keyword>
<feature type="transmembrane region" description="Helical" evidence="7">
    <location>
        <begin position="25"/>
        <end position="45"/>
    </location>
</feature>
<proteinExistence type="inferred from homology"/>
<gene>
    <name evidence="9" type="ORF">BK761_13370</name>
</gene>
<sequence length="90" mass="10035">MTLAQAVVMISIGTVIVRPIVEKSVLKAIVSSFIFVISVVIIEYLQLKSNAFQEFITGKRKTVIKNGILNVSNLKKMRLTVGQLEMTLRN</sequence>
<evidence type="ECO:0000259" key="8">
    <source>
        <dbReference type="Pfam" id="PF04239"/>
    </source>
</evidence>
<dbReference type="EMBL" id="NFEA01000035">
    <property type="protein sequence ID" value="OTZ33601.1"/>
    <property type="molecule type" value="Genomic_DNA"/>
</dbReference>
<evidence type="ECO:0000256" key="2">
    <source>
        <dbReference type="ARBA" id="ARBA00006448"/>
    </source>
</evidence>
<evidence type="ECO:0000313" key="9">
    <source>
        <dbReference type="EMBL" id="OTZ33601.1"/>
    </source>
</evidence>
<comment type="caution">
    <text evidence="9">The sequence shown here is derived from an EMBL/GenBank/DDBJ whole genome shotgun (WGS) entry which is preliminary data.</text>
</comment>
<evidence type="ECO:0000256" key="1">
    <source>
        <dbReference type="ARBA" id="ARBA00004651"/>
    </source>
</evidence>
<comment type="similarity">
    <text evidence="2">Belongs to the UPF0702 family.</text>
</comment>
<evidence type="ECO:0000256" key="6">
    <source>
        <dbReference type="ARBA" id="ARBA00023136"/>
    </source>
</evidence>
<evidence type="ECO:0000256" key="3">
    <source>
        <dbReference type="ARBA" id="ARBA00022475"/>
    </source>
</evidence>
<organism evidence="9 10">
    <name type="scientific">Bacillus thuringiensis subsp. darmstadiensis</name>
    <dbReference type="NCBI Taxonomy" id="132264"/>
    <lineage>
        <taxon>Bacteria</taxon>
        <taxon>Bacillati</taxon>
        <taxon>Bacillota</taxon>
        <taxon>Bacilli</taxon>
        <taxon>Bacillales</taxon>
        <taxon>Bacillaceae</taxon>
        <taxon>Bacillus</taxon>
        <taxon>Bacillus cereus group</taxon>
    </lineage>
</organism>
<evidence type="ECO:0000313" key="10">
    <source>
        <dbReference type="Proteomes" id="UP000195217"/>
    </source>
</evidence>
<dbReference type="AlphaFoldDB" id="A0A9X6G248"/>